<sequence length="228" mass="25698">MRPAHNFLPGEKVSNFKKWAARYFFVRVDDRSFENPRCGRRRVRNNSPGRPPLAHKLAPEFKLVRDTIFAGVDCRWDCITRRRVEEAMGKAKTSFSSFASELGQSSRPLVTISADASGLQSINPNSEHVIDLDSEQVENEFVDIKNFDDSQVDPDPNHGNPSPDDPLQPPQVESVVPEQRAPELSRGARKKKSRRDNKDKGKGKSSDQKQIGNVMQTTPSLKPTIIFE</sequence>
<feature type="compositionally biased region" description="Basic and acidic residues" evidence="1">
    <location>
        <begin position="196"/>
        <end position="207"/>
    </location>
</feature>
<feature type="region of interest" description="Disordered" evidence="1">
    <location>
        <begin position="147"/>
        <end position="228"/>
    </location>
</feature>
<accession>A0ABM1RLX0</accession>
<reference evidence="2" key="1">
    <citation type="journal article" date="2014" name="Nat. Commun.">
        <title>The emerging biofuel crop Camelina sativa retains a highly undifferentiated hexaploid genome structure.</title>
        <authorList>
            <person name="Kagale S."/>
            <person name="Koh C."/>
            <person name="Nixon J."/>
            <person name="Bollina V."/>
            <person name="Clarke W.E."/>
            <person name="Tuteja R."/>
            <person name="Spillane C."/>
            <person name="Robinson S.J."/>
            <person name="Links M.G."/>
            <person name="Clarke C."/>
            <person name="Higgins E.E."/>
            <person name="Huebert T."/>
            <person name="Sharpe A.G."/>
            <person name="Parkin I.A."/>
        </authorList>
    </citation>
    <scope>NUCLEOTIDE SEQUENCE [LARGE SCALE GENOMIC DNA]</scope>
    <source>
        <strain evidence="2">cv. DH55</strain>
    </source>
</reference>
<evidence type="ECO:0000256" key="1">
    <source>
        <dbReference type="SAM" id="MobiDB-lite"/>
    </source>
</evidence>
<evidence type="ECO:0000313" key="2">
    <source>
        <dbReference type="Proteomes" id="UP000694864"/>
    </source>
</evidence>
<reference evidence="3" key="2">
    <citation type="submission" date="2025-08" db="UniProtKB">
        <authorList>
            <consortium name="RefSeq"/>
        </authorList>
    </citation>
    <scope>IDENTIFICATION</scope>
    <source>
        <tissue evidence="3">Leaf</tissue>
    </source>
</reference>
<proteinExistence type="predicted"/>
<dbReference type="Proteomes" id="UP000694864">
    <property type="component" value="Chromosome 4"/>
</dbReference>
<dbReference type="RefSeq" id="XP_019100008.1">
    <property type="nucleotide sequence ID" value="XM_019244463.1"/>
</dbReference>
<keyword evidence="2" id="KW-1185">Reference proteome</keyword>
<protein>
    <submittedName>
        <fullName evidence="3">Uncharacterized protein LOC104779623</fullName>
    </submittedName>
</protein>
<gene>
    <name evidence="3" type="primary">LOC104779623</name>
</gene>
<evidence type="ECO:0000313" key="3">
    <source>
        <dbReference type="RefSeq" id="XP_019100008.1"/>
    </source>
</evidence>
<name>A0ABM1RLX0_CAMSA</name>
<organism evidence="2 3">
    <name type="scientific">Camelina sativa</name>
    <name type="common">False flax</name>
    <name type="synonym">Myagrum sativum</name>
    <dbReference type="NCBI Taxonomy" id="90675"/>
    <lineage>
        <taxon>Eukaryota</taxon>
        <taxon>Viridiplantae</taxon>
        <taxon>Streptophyta</taxon>
        <taxon>Embryophyta</taxon>
        <taxon>Tracheophyta</taxon>
        <taxon>Spermatophyta</taxon>
        <taxon>Magnoliopsida</taxon>
        <taxon>eudicotyledons</taxon>
        <taxon>Gunneridae</taxon>
        <taxon>Pentapetalae</taxon>
        <taxon>rosids</taxon>
        <taxon>malvids</taxon>
        <taxon>Brassicales</taxon>
        <taxon>Brassicaceae</taxon>
        <taxon>Camelineae</taxon>
        <taxon>Camelina</taxon>
    </lineage>
</organism>
<dbReference type="GeneID" id="104779623"/>
<feature type="compositionally biased region" description="Polar residues" evidence="1">
    <location>
        <begin position="211"/>
        <end position="221"/>
    </location>
</feature>